<keyword evidence="4 7" id="KW-0732">Signal</keyword>
<dbReference type="Gene3D" id="3.40.710.10">
    <property type="entry name" value="DD-peptidase/beta-lactamase superfamily"/>
    <property type="match status" value="1"/>
</dbReference>
<proteinExistence type="inferred from homology"/>
<reference evidence="9" key="2">
    <citation type="journal article" date="2021" name="Sci. Rep.">
        <title>The distribution of antibiotic resistance genes in chicken gut microbiota commensals.</title>
        <authorList>
            <person name="Juricova H."/>
            <person name="Matiasovicova J."/>
            <person name="Kubasova T."/>
            <person name="Cejkova D."/>
            <person name="Rychlik I."/>
        </authorList>
    </citation>
    <scope>NUCLEOTIDE SEQUENCE</scope>
    <source>
        <strain evidence="9">An559</strain>
    </source>
</reference>
<organism evidence="9 10">
    <name type="scientific">Merdimmobilis hominis</name>
    <dbReference type="NCBI Taxonomy" id="2897707"/>
    <lineage>
        <taxon>Bacteria</taxon>
        <taxon>Bacillati</taxon>
        <taxon>Bacillota</taxon>
        <taxon>Clostridia</taxon>
        <taxon>Eubacteriales</taxon>
        <taxon>Oscillospiraceae</taxon>
        <taxon>Merdimmobilis</taxon>
    </lineage>
</organism>
<comment type="catalytic activity">
    <reaction evidence="1">
        <text>a beta-lactam + H2O = a substituted beta-amino acid</text>
        <dbReference type="Rhea" id="RHEA:20401"/>
        <dbReference type="ChEBI" id="CHEBI:15377"/>
        <dbReference type="ChEBI" id="CHEBI:35627"/>
        <dbReference type="ChEBI" id="CHEBI:140347"/>
        <dbReference type="EC" id="3.5.2.6"/>
    </reaction>
</comment>
<dbReference type="GO" id="GO:0005886">
    <property type="term" value="C:plasma membrane"/>
    <property type="evidence" value="ECO:0007669"/>
    <property type="project" value="TreeGrafter"/>
</dbReference>
<dbReference type="GO" id="GO:0046677">
    <property type="term" value="P:response to antibiotic"/>
    <property type="evidence" value="ECO:0007669"/>
    <property type="project" value="UniProtKB-KW"/>
</dbReference>
<feature type="signal peptide" evidence="7">
    <location>
        <begin position="1"/>
        <end position="23"/>
    </location>
</feature>
<evidence type="ECO:0000256" key="1">
    <source>
        <dbReference type="ARBA" id="ARBA00001526"/>
    </source>
</evidence>
<gene>
    <name evidence="9" type="ORF">H6A12_04085</name>
</gene>
<keyword evidence="6" id="KW-0046">Antibiotic resistance</keyword>
<evidence type="ECO:0000256" key="7">
    <source>
        <dbReference type="SAM" id="SignalP"/>
    </source>
</evidence>
<dbReference type="InterPro" id="IPR012338">
    <property type="entry name" value="Beta-lactam/transpept-like"/>
</dbReference>
<keyword evidence="10" id="KW-1185">Reference proteome</keyword>
<dbReference type="AlphaFoldDB" id="A0A939BDY4"/>
<feature type="domain" description="Penicillin-binding protein transpeptidase" evidence="8">
    <location>
        <begin position="218"/>
        <end position="526"/>
    </location>
</feature>
<evidence type="ECO:0000256" key="5">
    <source>
        <dbReference type="ARBA" id="ARBA00022801"/>
    </source>
</evidence>
<dbReference type="PANTHER" id="PTHR30627">
    <property type="entry name" value="PEPTIDOGLYCAN D,D-TRANSPEPTIDASE"/>
    <property type="match status" value="1"/>
</dbReference>
<comment type="similarity">
    <text evidence="2">Belongs to the class-D beta-lactamase family.</text>
</comment>
<evidence type="ECO:0000313" key="10">
    <source>
        <dbReference type="Proteomes" id="UP000774750"/>
    </source>
</evidence>
<dbReference type="RefSeq" id="WP_204445058.1">
    <property type="nucleotide sequence ID" value="NZ_JACJKY010000005.1"/>
</dbReference>
<keyword evidence="5" id="KW-0378">Hydrolase</keyword>
<accession>A0A939BDY4</accession>
<evidence type="ECO:0000313" key="9">
    <source>
        <dbReference type="EMBL" id="MBM6920336.1"/>
    </source>
</evidence>
<name>A0A939BDY4_9FIRM</name>
<dbReference type="EC" id="3.5.2.6" evidence="3"/>
<dbReference type="SUPFAM" id="SSF56601">
    <property type="entry name" value="beta-lactamase/transpeptidase-like"/>
    <property type="match status" value="1"/>
</dbReference>
<feature type="chain" id="PRO_5039629786" description="beta-lactamase" evidence="7">
    <location>
        <begin position="24"/>
        <end position="536"/>
    </location>
</feature>
<protein>
    <recommendedName>
        <fullName evidence="3">beta-lactamase</fullName>
        <ecNumber evidence="3">3.5.2.6</ecNumber>
    </recommendedName>
</protein>
<dbReference type="GO" id="GO:0071555">
    <property type="term" value="P:cell wall organization"/>
    <property type="evidence" value="ECO:0007669"/>
    <property type="project" value="TreeGrafter"/>
</dbReference>
<comment type="caution">
    <text evidence="9">The sequence shown here is derived from an EMBL/GenBank/DDBJ whole genome shotgun (WGS) entry which is preliminary data.</text>
</comment>
<dbReference type="InterPro" id="IPR036138">
    <property type="entry name" value="PBP_dimer_sf"/>
</dbReference>
<dbReference type="Gene3D" id="3.90.1310.10">
    <property type="entry name" value="Penicillin-binding protein 2a (Domain 2)"/>
    <property type="match status" value="1"/>
</dbReference>
<dbReference type="SUPFAM" id="SSF56519">
    <property type="entry name" value="Penicillin binding protein dimerisation domain"/>
    <property type="match status" value="1"/>
</dbReference>
<evidence type="ECO:0000256" key="6">
    <source>
        <dbReference type="ARBA" id="ARBA00023251"/>
    </source>
</evidence>
<dbReference type="PANTHER" id="PTHR30627:SF6">
    <property type="entry name" value="BETA-LACTAMASE YBXI-RELATED"/>
    <property type="match status" value="1"/>
</dbReference>
<dbReference type="GO" id="GO:0008800">
    <property type="term" value="F:beta-lactamase activity"/>
    <property type="evidence" value="ECO:0007669"/>
    <property type="project" value="UniProtKB-EC"/>
</dbReference>
<dbReference type="Pfam" id="PF00905">
    <property type="entry name" value="Transpeptidase"/>
    <property type="match status" value="1"/>
</dbReference>
<dbReference type="EMBL" id="JACJKY010000005">
    <property type="protein sequence ID" value="MBM6920336.1"/>
    <property type="molecule type" value="Genomic_DNA"/>
</dbReference>
<dbReference type="InterPro" id="IPR050515">
    <property type="entry name" value="Beta-lactam/transpept"/>
</dbReference>
<sequence>MKKRMIRIFCLFCGLFCMVFVRTGSLSTDLSLEAVSARQSSKTLSVTPTRGMIYDTKMRPLVNNEQQLFAAVAPCDQNKEAVWSDGRFLSDAATRAEQWSNGTPFLTPVSDSVDDLVQTATLTQTVRYGTQSCAPHIIGYVNRDGVGMTGIEQAYDELLSGYGADSVSFTLDARGNPILGILPDRTLSEEAVEGVVLTIDRRLQTIVEEVGSRMLTKGAVVLMEAGTGKLRACASFPTFDPNNVEDAMADEEGAPLLNRAFSSYSVGSTFKSAVAAAALTQGVLLPADFCCTGSITVGDTVFHCFHREGQGVLDFQNAMAGSCNPYFISIGQQLSPYGLRAMAEDLSFGKPTVFAPGFSSDDGTLPAVQTLENKGQLANFSFGQGQFAATPVQLAQMMNAFVSGGAMTPASLVEGTTVSGKLVDTPADDPVPTQAMRKETADAVKEALVYTVMGVESHAARPKVVSAGGKTGTAQTGRFHENGEEIVEGWFVGFFPAENPSYVMAVLCEDAENGAKDASNTFREIVDQMTYRPPQE</sequence>
<evidence type="ECO:0000256" key="3">
    <source>
        <dbReference type="ARBA" id="ARBA00012865"/>
    </source>
</evidence>
<evidence type="ECO:0000256" key="4">
    <source>
        <dbReference type="ARBA" id="ARBA00022729"/>
    </source>
</evidence>
<evidence type="ECO:0000259" key="8">
    <source>
        <dbReference type="Pfam" id="PF00905"/>
    </source>
</evidence>
<dbReference type="GO" id="GO:0008658">
    <property type="term" value="F:penicillin binding"/>
    <property type="evidence" value="ECO:0007669"/>
    <property type="project" value="InterPro"/>
</dbReference>
<reference evidence="9" key="1">
    <citation type="submission" date="2020-08" db="EMBL/GenBank/DDBJ databases">
        <authorList>
            <person name="Cejkova D."/>
            <person name="Kubasova T."/>
            <person name="Jahodarova E."/>
            <person name="Rychlik I."/>
        </authorList>
    </citation>
    <scope>NUCLEOTIDE SEQUENCE</scope>
    <source>
        <strain evidence="9">An559</strain>
    </source>
</reference>
<dbReference type="InterPro" id="IPR001460">
    <property type="entry name" value="PCN-bd_Tpept"/>
</dbReference>
<evidence type="ECO:0000256" key="2">
    <source>
        <dbReference type="ARBA" id="ARBA00007898"/>
    </source>
</evidence>
<dbReference type="Proteomes" id="UP000774750">
    <property type="component" value="Unassembled WGS sequence"/>
</dbReference>